<accession>A0A6S6R489</accession>
<dbReference type="PROSITE" id="PS01228">
    <property type="entry name" value="COF_1"/>
    <property type="match status" value="1"/>
</dbReference>
<dbReference type="InterPro" id="IPR023214">
    <property type="entry name" value="HAD_sf"/>
</dbReference>
<dbReference type="KEGG" id="acel:acsn021_14900"/>
<protein>
    <submittedName>
        <fullName evidence="1">Haloacid dehalogenase</fullName>
    </submittedName>
</protein>
<dbReference type="Proteomes" id="UP000515561">
    <property type="component" value="Chromosome"/>
</dbReference>
<dbReference type="InterPro" id="IPR036412">
    <property type="entry name" value="HAD-like_sf"/>
</dbReference>
<dbReference type="Pfam" id="PF08282">
    <property type="entry name" value="Hydrolase_3"/>
    <property type="match status" value="1"/>
</dbReference>
<gene>
    <name evidence="1" type="ORF">acsn021_14900</name>
</gene>
<dbReference type="PANTHER" id="PTHR10000:SF8">
    <property type="entry name" value="HAD SUPERFAMILY HYDROLASE-LIKE, TYPE 3"/>
    <property type="match status" value="1"/>
</dbReference>
<reference evidence="1 2" key="1">
    <citation type="journal article" date="2016" name="Int. J. Syst. Evol. Microbiol.">
        <title>Descriptions of Anaerotaenia torta gen. nov., sp. nov. and Anaerocolumna cellulosilytica gen. nov., sp. nov. isolated from a methanogenic reactor of cattle waste.</title>
        <authorList>
            <person name="Uek A."/>
            <person name="Ohtaki Y."/>
            <person name="Kaku N."/>
            <person name="Ueki K."/>
        </authorList>
    </citation>
    <scope>NUCLEOTIDE SEQUENCE [LARGE SCALE GENOMIC DNA]</scope>
    <source>
        <strain evidence="1 2">SN021</strain>
    </source>
</reference>
<dbReference type="SFLD" id="SFLDG01140">
    <property type="entry name" value="C2.B:_Phosphomannomutase_and_P"/>
    <property type="match status" value="1"/>
</dbReference>
<dbReference type="InterPro" id="IPR006379">
    <property type="entry name" value="HAD-SF_hydro_IIB"/>
</dbReference>
<dbReference type="PROSITE" id="PS01229">
    <property type="entry name" value="COF_2"/>
    <property type="match status" value="1"/>
</dbReference>
<evidence type="ECO:0000313" key="2">
    <source>
        <dbReference type="Proteomes" id="UP000515561"/>
    </source>
</evidence>
<dbReference type="EMBL" id="AP023367">
    <property type="protein sequence ID" value="BCJ93921.1"/>
    <property type="molecule type" value="Genomic_DNA"/>
</dbReference>
<dbReference type="NCBIfam" id="TIGR01484">
    <property type="entry name" value="HAD-SF-IIB"/>
    <property type="match status" value="1"/>
</dbReference>
<dbReference type="InterPro" id="IPR000150">
    <property type="entry name" value="Cof"/>
</dbReference>
<proteinExistence type="predicted"/>
<dbReference type="Gene3D" id="3.40.50.1000">
    <property type="entry name" value="HAD superfamily/HAD-like"/>
    <property type="match status" value="1"/>
</dbReference>
<dbReference type="SFLD" id="SFLDG01144">
    <property type="entry name" value="C2.B.4:_PGP_Like"/>
    <property type="match status" value="1"/>
</dbReference>
<dbReference type="SFLD" id="SFLDS00003">
    <property type="entry name" value="Haloacid_Dehalogenase"/>
    <property type="match status" value="1"/>
</dbReference>
<dbReference type="RefSeq" id="WP_184093543.1">
    <property type="nucleotide sequence ID" value="NZ_AP023367.1"/>
</dbReference>
<dbReference type="Gene3D" id="3.30.1240.10">
    <property type="match status" value="1"/>
</dbReference>
<dbReference type="AlphaFoldDB" id="A0A6S6R489"/>
<evidence type="ECO:0000313" key="1">
    <source>
        <dbReference type="EMBL" id="BCJ93921.1"/>
    </source>
</evidence>
<dbReference type="GO" id="GO:0000287">
    <property type="term" value="F:magnesium ion binding"/>
    <property type="evidence" value="ECO:0007669"/>
    <property type="project" value="TreeGrafter"/>
</dbReference>
<dbReference type="GO" id="GO:0005829">
    <property type="term" value="C:cytosol"/>
    <property type="evidence" value="ECO:0007669"/>
    <property type="project" value="TreeGrafter"/>
</dbReference>
<keyword evidence="2" id="KW-1185">Reference proteome</keyword>
<sequence length="277" mass="31373">MDYKAIFIDLDGTLLSHFKRISQTSVKAIKAAQKRGILVVINSGRTPYEIERILRKSSLYLPYIALNGAYVRIMNEKKAIYKKHMGYDLCKEMLHISEKYKNNSFWYTARYSYAYHLQRFSWLSKYAVLQYLYEHAMLLSRRFIKSNHLKAELLAGNIGVYKCGFMSADKGKLAAIRKEIDGLGRFETALTAPVFLECNLRGVTKGSGLKKMMQYYNMSAEEAIAIGDSENDIPMLQSAGLGIAMENASDKVKQAAGLLADTNARNGVAKVIHQYFL</sequence>
<organism evidence="1 2">
    <name type="scientific">Anaerocolumna cellulosilytica</name>
    <dbReference type="NCBI Taxonomy" id="433286"/>
    <lineage>
        <taxon>Bacteria</taxon>
        <taxon>Bacillati</taxon>
        <taxon>Bacillota</taxon>
        <taxon>Clostridia</taxon>
        <taxon>Lachnospirales</taxon>
        <taxon>Lachnospiraceae</taxon>
        <taxon>Anaerocolumna</taxon>
    </lineage>
</organism>
<dbReference type="GO" id="GO:0016791">
    <property type="term" value="F:phosphatase activity"/>
    <property type="evidence" value="ECO:0007669"/>
    <property type="project" value="UniProtKB-ARBA"/>
</dbReference>
<dbReference type="CDD" id="cd07516">
    <property type="entry name" value="HAD_Pase"/>
    <property type="match status" value="1"/>
</dbReference>
<dbReference type="PANTHER" id="PTHR10000">
    <property type="entry name" value="PHOSPHOSERINE PHOSPHATASE"/>
    <property type="match status" value="1"/>
</dbReference>
<dbReference type="NCBIfam" id="TIGR00099">
    <property type="entry name" value="Cof-subfamily"/>
    <property type="match status" value="1"/>
</dbReference>
<name>A0A6S6R489_9FIRM</name>
<dbReference type="SUPFAM" id="SSF56784">
    <property type="entry name" value="HAD-like"/>
    <property type="match status" value="1"/>
</dbReference>